<dbReference type="EMBL" id="CP017839">
    <property type="protein sequence ID" value="APA97774.1"/>
    <property type="molecule type" value="Genomic_DNA"/>
</dbReference>
<dbReference type="KEGG" id="nsr:NS506_03725"/>
<name>A0ABC8AUV9_9NOCA</name>
<evidence type="ECO:0008006" key="3">
    <source>
        <dbReference type="Google" id="ProtNLM"/>
    </source>
</evidence>
<reference evidence="1 2" key="1">
    <citation type="submission" date="2016-10" db="EMBL/GenBank/DDBJ databases">
        <title>Genome sequence of Nocardia seriolae strain EM150506, isolated from Anguila japonica.</title>
        <authorList>
            <person name="Han H.-J."/>
        </authorList>
    </citation>
    <scope>NUCLEOTIDE SEQUENCE [LARGE SCALE GENOMIC DNA]</scope>
    <source>
        <strain evidence="1 2">EM150506</strain>
    </source>
</reference>
<evidence type="ECO:0000313" key="1">
    <source>
        <dbReference type="EMBL" id="APA97774.1"/>
    </source>
</evidence>
<proteinExistence type="predicted"/>
<accession>A0ABC8AUV9</accession>
<dbReference type="Pfam" id="PF04075">
    <property type="entry name" value="F420H2_quin_red"/>
    <property type="match status" value="1"/>
</dbReference>
<dbReference type="InterPro" id="IPR004378">
    <property type="entry name" value="F420H2_quin_Rdtase"/>
</dbReference>
<evidence type="ECO:0000313" key="2">
    <source>
        <dbReference type="Proteomes" id="UP000180166"/>
    </source>
</evidence>
<dbReference type="Gene3D" id="2.30.110.10">
    <property type="entry name" value="Electron Transport, Fmn-binding Protein, Chain A"/>
    <property type="match status" value="1"/>
</dbReference>
<dbReference type="InterPro" id="IPR012349">
    <property type="entry name" value="Split_barrel_FMN-bd"/>
</dbReference>
<gene>
    <name evidence="1" type="ORF">NS506_03725</name>
</gene>
<protein>
    <recommendedName>
        <fullName evidence="3">Nitroreductase family deazaflavin-dependent oxidoreductase</fullName>
    </recommendedName>
</protein>
<dbReference type="Proteomes" id="UP000180166">
    <property type="component" value="Chromosome"/>
</dbReference>
<dbReference type="AlphaFoldDB" id="A0ABC8AUV9"/>
<sequence length="175" mass="19559">MKALGHTIIQRLFAAKRWMYRTGRPGATARALNRIARLQYSAGLLSPHYAVTLEVTGRRTGRPVLLPLVVAEYDGDRYLVSMLGPDANWVRNVDAADGRAVLHRRGAEAVRLELVAPTARAPILRRYLAVAPGARPHFPIDRHTTADEFDAIADRYPVVRIVHTPRADGPTRRQR</sequence>
<organism evidence="1 2">
    <name type="scientific">Nocardia seriolae</name>
    <dbReference type="NCBI Taxonomy" id="37332"/>
    <lineage>
        <taxon>Bacteria</taxon>
        <taxon>Bacillati</taxon>
        <taxon>Actinomycetota</taxon>
        <taxon>Actinomycetes</taxon>
        <taxon>Mycobacteriales</taxon>
        <taxon>Nocardiaceae</taxon>
        <taxon>Nocardia</taxon>
    </lineage>
</organism>